<gene>
    <name evidence="2" type="ORF">B5P46_26000</name>
</gene>
<name>A0A4Q1TMA1_RHILE</name>
<evidence type="ECO:0008006" key="4">
    <source>
        <dbReference type="Google" id="ProtNLM"/>
    </source>
</evidence>
<evidence type="ECO:0000313" key="2">
    <source>
        <dbReference type="EMBL" id="RXT19749.1"/>
    </source>
</evidence>
<dbReference type="Proteomes" id="UP000290767">
    <property type="component" value="Unassembled WGS sequence"/>
</dbReference>
<evidence type="ECO:0000313" key="3">
    <source>
        <dbReference type="Proteomes" id="UP000290767"/>
    </source>
</evidence>
<evidence type="ECO:0000256" key="1">
    <source>
        <dbReference type="SAM" id="MobiDB-lite"/>
    </source>
</evidence>
<protein>
    <recommendedName>
        <fullName evidence="4">SDR family oxidoreductase</fullName>
    </recommendedName>
</protein>
<dbReference type="InterPro" id="IPR036291">
    <property type="entry name" value="NAD(P)-bd_dom_sf"/>
</dbReference>
<proteinExistence type="predicted"/>
<comment type="caution">
    <text evidence="2">The sequence shown here is derived from an EMBL/GenBank/DDBJ whole genome shotgun (WGS) entry which is preliminary data.</text>
</comment>
<dbReference type="EMBL" id="MZMU01000018">
    <property type="protein sequence ID" value="RXT19749.1"/>
    <property type="molecule type" value="Genomic_DNA"/>
</dbReference>
<dbReference type="AlphaFoldDB" id="A0A4Q1TMA1"/>
<sequence>MRFRPESPIGTGPCRPGHPSRVDRALEKLIGRFADPREIADVVAFLASPDANMITGTTITVDGGANAAMWRRIFVTLPTTYYNRID</sequence>
<dbReference type="Pfam" id="PF13561">
    <property type="entry name" value="adh_short_C2"/>
    <property type="match status" value="1"/>
</dbReference>
<dbReference type="InterPro" id="IPR002347">
    <property type="entry name" value="SDR_fam"/>
</dbReference>
<accession>A0A4Q1TMA1</accession>
<dbReference type="SUPFAM" id="SSF51735">
    <property type="entry name" value="NAD(P)-binding Rossmann-fold domains"/>
    <property type="match status" value="1"/>
</dbReference>
<dbReference type="Gene3D" id="3.40.50.720">
    <property type="entry name" value="NAD(P)-binding Rossmann-like Domain"/>
    <property type="match status" value="1"/>
</dbReference>
<reference evidence="2 3" key="1">
    <citation type="submission" date="2017-03" db="EMBL/GenBank/DDBJ databases">
        <authorList>
            <person name="Safronova V.I."/>
            <person name="Sazanova A.L."/>
            <person name="Chirak E.R."/>
        </authorList>
    </citation>
    <scope>NUCLEOTIDE SEQUENCE [LARGE SCALE GENOMIC DNA]</scope>
    <source>
        <strain evidence="2 3">Tri-43</strain>
    </source>
</reference>
<feature type="region of interest" description="Disordered" evidence="1">
    <location>
        <begin position="1"/>
        <end position="20"/>
    </location>
</feature>
<organism evidence="2 3">
    <name type="scientific">Rhizobium leguminosarum</name>
    <dbReference type="NCBI Taxonomy" id="384"/>
    <lineage>
        <taxon>Bacteria</taxon>
        <taxon>Pseudomonadati</taxon>
        <taxon>Pseudomonadota</taxon>
        <taxon>Alphaproteobacteria</taxon>
        <taxon>Hyphomicrobiales</taxon>
        <taxon>Rhizobiaceae</taxon>
        <taxon>Rhizobium/Agrobacterium group</taxon>
        <taxon>Rhizobium</taxon>
    </lineage>
</organism>